<sequence length="295" mass="29760">MYVTGDHARPDAHRPAVVDAGTGRSTGRVGPTTPLRLARVIADPADTTGSGGRYTPALAGYLADLARLHGMRRGPDDFAGVARTTFTDLVRPLVAEVADAPVDLIVLAHVTPDAEPGWPASFLTGALPGEPLAFAVADQGVVAPFTALRVAAAYARADRIERVLVVLLDQGTFLTAGPLPEVGVGLVALVLARDGTLGELSTQVVTGVTPPQARSVLASSLADFAGTSATGAALSPATGPQGTARHPGELPATGLWRGLTGRAAGAGPVALADYEPAARCLGICVVAPPVGEPAS</sequence>
<dbReference type="eggNOG" id="COG0332">
    <property type="taxonomic scope" value="Bacteria"/>
</dbReference>
<feature type="region of interest" description="Disordered" evidence="1">
    <location>
        <begin position="1"/>
        <end position="31"/>
    </location>
</feature>
<dbReference type="Gene3D" id="3.40.47.10">
    <property type="match status" value="1"/>
</dbReference>
<dbReference type="STRING" id="391037.Sare_0488"/>
<dbReference type="SUPFAM" id="SSF53901">
    <property type="entry name" value="Thiolase-like"/>
    <property type="match status" value="1"/>
</dbReference>
<feature type="compositionally biased region" description="Basic and acidic residues" evidence="1">
    <location>
        <begin position="1"/>
        <end position="16"/>
    </location>
</feature>
<reference evidence="2" key="1">
    <citation type="submission" date="2007-10" db="EMBL/GenBank/DDBJ databases">
        <title>Complete sequence of Salinispora arenicola CNS-205.</title>
        <authorList>
            <consortium name="US DOE Joint Genome Institute"/>
            <person name="Copeland A."/>
            <person name="Lucas S."/>
            <person name="Lapidus A."/>
            <person name="Barry K."/>
            <person name="Glavina del Rio T."/>
            <person name="Dalin E."/>
            <person name="Tice H."/>
            <person name="Pitluck S."/>
            <person name="Foster B."/>
            <person name="Schmutz J."/>
            <person name="Larimer F."/>
            <person name="Land M."/>
            <person name="Hauser L."/>
            <person name="Kyrpides N."/>
            <person name="Ivanova N."/>
            <person name="Jensen P.R."/>
            <person name="Moore B.S."/>
            <person name="Penn K."/>
            <person name="Jenkins C."/>
            <person name="Udwary D."/>
            <person name="Xiang L."/>
            <person name="Gontang E."/>
            <person name="Richardson P."/>
        </authorList>
    </citation>
    <scope>NUCLEOTIDE SEQUENCE [LARGE SCALE GENOMIC DNA]</scope>
    <source>
        <strain evidence="2">CNS-205</strain>
    </source>
</reference>
<dbReference type="HOGENOM" id="CLU_908550_0_0_11"/>
<dbReference type="InterPro" id="IPR016039">
    <property type="entry name" value="Thiolase-like"/>
</dbReference>
<dbReference type="EMBL" id="CP000850">
    <property type="protein sequence ID" value="ABV96417.1"/>
    <property type="molecule type" value="Genomic_DNA"/>
</dbReference>
<dbReference type="KEGG" id="saq:Sare_0488"/>
<accession>A8M096</accession>
<dbReference type="PATRIC" id="fig|391037.6.peg.497"/>
<organism evidence="2">
    <name type="scientific">Salinispora arenicola (strain CNS-205)</name>
    <dbReference type="NCBI Taxonomy" id="391037"/>
    <lineage>
        <taxon>Bacteria</taxon>
        <taxon>Bacillati</taxon>
        <taxon>Actinomycetota</taxon>
        <taxon>Actinomycetes</taxon>
        <taxon>Micromonosporales</taxon>
        <taxon>Micromonosporaceae</taxon>
        <taxon>Salinispora</taxon>
    </lineage>
</organism>
<dbReference type="OrthoDB" id="3368027at2"/>
<name>A8M096_SALAI</name>
<dbReference type="AlphaFoldDB" id="A8M096"/>
<evidence type="ECO:0000313" key="2">
    <source>
        <dbReference type="EMBL" id="ABV96417.1"/>
    </source>
</evidence>
<evidence type="ECO:0000256" key="1">
    <source>
        <dbReference type="SAM" id="MobiDB-lite"/>
    </source>
</evidence>
<proteinExistence type="predicted"/>
<feature type="region of interest" description="Disordered" evidence="1">
    <location>
        <begin position="232"/>
        <end position="252"/>
    </location>
</feature>
<gene>
    <name evidence="2" type="ordered locus">Sare_0488</name>
</gene>
<dbReference type="GO" id="GO:0016746">
    <property type="term" value="F:acyltransferase activity"/>
    <property type="evidence" value="ECO:0007669"/>
    <property type="project" value="InterPro"/>
</dbReference>
<protein>
    <submittedName>
        <fullName evidence="2">Uncharacterized protein</fullName>
    </submittedName>
</protein>